<evidence type="ECO:0000313" key="4">
    <source>
        <dbReference type="Proteomes" id="UP000004508"/>
    </source>
</evidence>
<accession>D6TE15</accession>
<keyword evidence="1" id="KW-0472">Membrane</keyword>
<dbReference type="Proteomes" id="UP000004508">
    <property type="component" value="Unassembled WGS sequence"/>
</dbReference>
<keyword evidence="4" id="KW-1185">Reference proteome</keyword>
<feature type="domain" description="DUF6242" evidence="2">
    <location>
        <begin position="169"/>
        <end position="322"/>
    </location>
</feature>
<dbReference type="AlphaFoldDB" id="D6TE15"/>
<keyword evidence="1" id="KW-1133">Transmembrane helix</keyword>
<feature type="transmembrane region" description="Helical" evidence="1">
    <location>
        <begin position="364"/>
        <end position="381"/>
    </location>
</feature>
<protein>
    <recommendedName>
        <fullName evidence="2">DUF6242 domain-containing protein</fullName>
    </recommendedName>
</protein>
<name>D6TE15_KTERA</name>
<feature type="domain" description="DUF6242" evidence="2">
    <location>
        <begin position="45"/>
        <end position="152"/>
    </location>
</feature>
<comment type="caution">
    <text evidence="3">The sequence shown here is derived from an EMBL/GenBank/DDBJ whole genome shotgun (WGS) entry which is preliminary data.</text>
</comment>
<dbReference type="eggNOG" id="COG4447">
    <property type="taxonomic scope" value="Bacteria"/>
</dbReference>
<evidence type="ECO:0000313" key="3">
    <source>
        <dbReference type="EMBL" id="EFH88388.1"/>
    </source>
</evidence>
<evidence type="ECO:0000259" key="2">
    <source>
        <dbReference type="Pfam" id="PF25852"/>
    </source>
</evidence>
<keyword evidence="1" id="KW-0812">Transmembrane</keyword>
<dbReference type="InParanoid" id="D6TE15"/>
<dbReference type="InterPro" id="IPR052025">
    <property type="entry name" value="Xyloglucanase_GH74"/>
</dbReference>
<dbReference type="OrthoDB" id="142870at2"/>
<sequence length="404" mass="43538">MQAQRSRSERVFLFWRRLAACVMGSVVLLSLLAACGSGAGALGGGDWQQSSLRQPEIRALVAQPDDPNTLYAGNSQGQIFYSTDGGSKWSATSPEVLQGSAIQALTFDSAGKKLYAATGHGLFVSSAPTQQWQTLVNASTHLPSTSYTTIAVDEVRSNHLYAGTADQGVFISSDNGTTWRQANSGLPGHAAIKQLVYDPATHRLWAVTAGGLYRSDDRGETWQAVSTSLPATTELNVVMPASVGGGRQGLIYLGTSKGTFLSQDNGLHWISGKSPLPGLQIYSILVDFRQQANTVPVYVGSSIGPLRSDDEGQSWRSIASGWPRKVPAYTMILGASDYARLYVAGRDALYQYPGTSTGFSADRLLPFVIVIAFFGLLYWLLQRGRRRGLRTRESERESGAAQKD</sequence>
<dbReference type="GO" id="GO:0010411">
    <property type="term" value="P:xyloglucan metabolic process"/>
    <property type="evidence" value="ECO:0007669"/>
    <property type="project" value="TreeGrafter"/>
</dbReference>
<dbReference type="SUPFAM" id="SSF110296">
    <property type="entry name" value="Oligoxyloglucan reducing end-specific cellobiohydrolase"/>
    <property type="match status" value="2"/>
</dbReference>
<reference evidence="3 4" key="1">
    <citation type="journal article" date="2011" name="Stand. Genomic Sci.">
        <title>Non-contiguous finished genome sequence and contextual data of the filamentous soil bacterium Ktedonobacter racemifer type strain (SOSP1-21).</title>
        <authorList>
            <person name="Chang Y.J."/>
            <person name="Land M."/>
            <person name="Hauser L."/>
            <person name="Chertkov O."/>
            <person name="Del Rio T.G."/>
            <person name="Nolan M."/>
            <person name="Copeland A."/>
            <person name="Tice H."/>
            <person name="Cheng J.F."/>
            <person name="Lucas S."/>
            <person name="Han C."/>
            <person name="Goodwin L."/>
            <person name="Pitluck S."/>
            <person name="Ivanova N."/>
            <person name="Ovchinikova G."/>
            <person name="Pati A."/>
            <person name="Chen A."/>
            <person name="Palaniappan K."/>
            <person name="Mavromatis K."/>
            <person name="Liolios K."/>
            <person name="Brettin T."/>
            <person name="Fiebig A."/>
            <person name="Rohde M."/>
            <person name="Abt B."/>
            <person name="Goker M."/>
            <person name="Detter J.C."/>
            <person name="Woyke T."/>
            <person name="Bristow J."/>
            <person name="Eisen J.A."/>
            <person name="Markowitz V."/>
            <person name="Hugenholtz P."/>
            <person name="Kyrpides N.C."/>
            <person name="Klenk H.P."/>
            <person name="Lapidus A."/>
        </authorList>
    </citation>
    <scope>NUCLEOTIDE SEQUENCE [LARGE SCALE GENOMIC DNA]</scope>
    <source>
        <strain evidence="4">DSM 44963</strain>
    </source>
</reference>
<dbReference type="PANTHER" id="PTHR43739">
    <property type="entry name" value="XYLOGLUCANASE (EUROFUNG)"/>
    <property type="match status" value="1"/>
</dbReference>
<dbReference type="STRING" id="485913.Krac_9836"/>
<dbReference type="InterPro" id="IPR015943">
    <property type="entry name" value="WD40/YVTN_repeat-like_dom_sf"/>
</dbReference>
<dbReference type="PANTHER" id="PTHR43739:SF5">
    <property type="entry name" value="EXO-ALPHA-SIALIDASE"/>
    <property type="match status" value="1"/>
</dbReference>
<dbReference type="InterPro" id="IPR058667">
    <property type="entry name" value="DUF6242_C"/>
</dbReference>
<dbReference type="PROSITE" id="PS51257">
    <property type="entry name" value="PROKAR_LIPOPROTEIN"/>
    <property type="match status" value="1"/>
</dbReference>
<dbReference type="Pfam" id="PF25852">
    <property type="entry name" value="DUF6242_C"/>
    <property type="match status" value="2"/>
</dbReference>
<gene>
    <name evidence="3" type="ORF">Krac_9836</name>
</gene>
<evidence type="ECO:0000256" key="1">
    <source>
        <dbReference type="SAM" id="Phobius"/>
    </source>
</evidence>
<dbReference type="RefSeq" id="WP_007904331.1">
    <property type="nucleotide sequence ID" value="NZ_ADVG01000001.1"/>
</dbReference>
<dbReference type="Gene3D" id="2.130.10.10">
    <property type="entry name" value="YVTN repeat-like/Quinoprotein amine dehydrogenase"/>
    <property type="match status" value="3"/>
</dbReference>
<organism evidence="3 4">
    <name type="scientific">Ktedonobacter racemifer DSM 44963</name>
    <dbReference type="NCBI Taxonomy" id="485913"/>
    <lineage>
        <taxon>Bacteria</taxon>
        <taxon>Bacillati</taxon>
        <taxon>Chloroflexota</taxon>
        <taxon>Ktedonobacteria</taxon>
        <taxon>Ktedonobacterales</taxon>
        <taxon>Ktedonobacteraceae</taxon>
        <taxon>Ktedonobacter</taxon>
    </lineage>
</organism>
<dbReference type="EMBL" id="ADVG01000001">
    <property type="protein sequence ID" value="EFH88388.1"/>
    <property type="molecule type" value="Genomic_DNA"/>
</dbReference>
<proteinExistence type="predicted"/>